<comment type="caution">
    <text evidence="2">The sequence shown here is derived from an EMBL/GenBank/DDBJ whole genome shotgun (WGS) entry which is preliminary data.</text>
</comment>
<dbReference type="Proteomes" id="UP001525890">
    <property type="component" value="Unassembled WGS sequence"/>
</dbReference>
<reference evidence="2 3" key="1">
    <citation type="journal article" date="2022" name="Front. Microbiol.">
        <title>High genomic differentiation and limited gene flow indicate recent cryptic speciation within the genus Laspinema (cyanobacteria).</title>
        <authorList>
            <person name="Stanojkovic A."/>
            <person name="Skoupy S."/>
            <person name="Skaloud P."/>
            <person name="Dvorak P."/>
        </authorList>
    </citation>
    <scope>NUCLEOTIDE SEQUENCE [LARGE SCALE GENOMIC DNA]</scope>
    <source>
        <strain evidence="2 3">D2a</strain>
    </source>
</reference>
<sequence>MRSKPDFWKGVDRICWICVFMEKFIQVDSLEDAPLILSGMASIVNAPSFALARQAIFNMRLLSLKYVTQKSLQQAIAIYNNFHYCNQFQGAYKIDSETLQFQRTDPLEDPLITKAVKILGQPLAQQLYSATFANPRQLMTVALGEEKTALRLPIGPISAPLAASRTHSLDRVPTGKIRIPLSELHELAVSMDAREENYPEKRRGNWEKRFQHFALMVPKIGEGLREEKAITLEGIKHLIGLPGAGKTTVLVLIAMWLGQRSYKAMFIFPSIEVARQYMAELVFHGVKVGMLVGQSDETRRRHADNIAEAIASSTVAANAASGGNGGFASTLEEAEVFGINCVLPAFSTADTSMWGFGYAPCKEILQTRGKEGKQKNYLCPVWTMCGRNKAPRDLLDADIWVGHVFSMDTEVPPHAIREQIRYFELIARTFDVVVFDEADMVQSNLDAYGAATLQLSGAENSIHSVIQEQIHNRFARGENYRLLDREVELYSRDLSEFGDHNTSLVTAVQNLSSSRIQNRYKDQMLTVSRIIGDLLDGLEKNFSWRDRLDSEEVKQGFSKNRALREFWEIAAYRAFYDRTGMESSDWPKADLCARTLGVKRILLEEKLQHLIHHFRRYLAENLIERRDKIVGEIADLFLSLCFDKGSRSSQHHTSPPNAGEVITLLVCITFVILGYQRIVPRTRTMVAEGLIREPIIQSTASEELRKIIPENILGSFSGVKYSFKSAQTTRIQARNVELSYITFVGAPRLLMHRFHRLFEAEGQPRGPATLMTSATSFLETSPAYHINSGPDYLLKPTQVEHDPKRSFYYFKWIPDSENRSEPLKYSGAGELRNRNLEKMVEFLVRKGTVKSEIYKAIRNFDVQNEIYRKAALIVNSYEQARTLKKYLNDYHPEVGKRTKAVVRSLKSGEQATDFVTTAQCEALGDDETCDILIFPMLAIGRGVNIVFTKGPRKLDAAIGTIYFLTRPHPTTDDMQLLYSLAGRATQKFDGQVFSETEDLSDLTQSWRQARKNIWASAGRLLREPLMASRLGEDLFKSFAANQMVGILQTIGRGMRNGCPVQVYFVDSAWAYQSTKNQPDSGRDSLLVQMRIILEECVNHPDPVTRQIYQELYGAFLDPLRRIEGVVYPASLRSSLDLADEEDGFDEFSCLLDM</sequence>
<gene>
    <name evidence="2" type="ORF">NG799_19220</name>
</gene>
<name>A0ABT2MUL4_9CYAN</name>
<dbReference type="InterPro" id="IPR027417">
    <property type="entry name" value="P-loop_NTPase"/>
</dbReference>
<dbReference type="SUPFAM" id="SSF52540">
    <property type="entry name" value="P-loop containing nucleoside triphosphate hydrolases"/>
    <property type="match status" value="2"/>
</dbReference>
<accession>A0ABT2MUL4</accession>
<dbReference type="InterPro" id="IPR055254">
    <property type="entry name" value="pPIWI_RE_Z"/>
</dbReference>
<keyword evidence="3" id="KW-1185">Reference proteome</keyword>
<proteinExistence type="predicted"/>
<evidence type="ECO:0000313" key="2">
    <source>
        <dbReference type="EMBL" id="MCT7968444.1"/>
    </source>
</evidence>
<evidence type="ECO:0000259" key="1">
    <source>
        <dbReference type="Pfam" id="PF18155"/>
    </source>
</evidence>
<organism evidence="2 3">
    <name type="scientific">Laspinema palackyanum D2a</name>
    <dbReference type="NCBI Taxonomy" id="2953684"/>
    <lineage>
        <taxon>Bacteria</taxon>
        <taxon>Bacillati</taxon>
        <taxon>Cyanobacteriota</taxon>
        <taxon>Cyanophyceae</taxon>
        <taxon>Oscillatoriophycideae</taxon>
        <taxon>Oscillatoriales</taxon>
        <taxon>Laspinemataceae</taxon>
        <taxon>Laspinema</taxon>
        <taxon>Laspinema palackyanum</taxon>
    </lineage>
</organism>
<feature type="domain" description="pPIWI-RE three-gene island" evidence="1">
    <location>
        <begin position="4"/>
        <end position="169"/>
    </location>
</feature>
<dbReference type="Pfam" id="PF18155">
    <property type="entry name" value="pPIWI_RE_Z"/>
    <property type="match status" value="1"/>
</dbReference>
<protein>
    <recommendedName>
        <fullName evidence="1">pPIWI-RE three-gene island domain-containing protein</fullName>
    </recommendedName>
</protein>
<dbReference type="EMBL" id="JAMXFF010000031">
    <property type="protein sequence ID" value="MCT7968444.1"/>
    <property type="molecule type" value="Genomic_DNA"/>
</dbReference>
<evidence type="ECO:0000313" key="3">
    <source>
        <dbReference type="Proteomes" id="UP001525890"/>
    </source>
</evidence>
<dbReference type="RefSeq" id="WP_368007960.1">
    <property type="nucleotide sequence ID" value="NZ_JAMXFF010000031.1"/>
</dbReference>